<comment type="subcellular location">
    <subcellularLocation>
        <location evidence="1 9">Cell inner membrane</location>
        <topology evidence="1 9">Multi-pass membrane protein</topology>
    </subcellularLocation>
</comment>
<evidence type="ECO:0000256" key="8">
    <source>
        <dbReference type="ARBA" id="ARBA00038436"/>
    </source>
</evidence>
<protein>
    <recommendedName>
        <fullName evidence="9">TRAP transporter small permease protein</fullName>
    </recommendedName>
</protein>
<dbReference type="PANTHER" id="PTHR35011">
    <property type="entry name" value="2,3-DIKETO-L-GULONATE TRAP TRANSPORTER SMALL PERMEASE PROTEIN YIAM"/>
    <property type="match status" value="1"/>
</dbReference>
<comment type="similarity">
    <text evidence="8 9">Belongs to the TRAP transporter small permease family.</text>
</comment>
<evidence type="ECO:0000256" key="6">
    <source>
        <dbReference type="ARBA" id="ARBA00022989"/>
    </source>
</evidence>
<keyword evidence="7 9" id="KW-0472">Membrane</keyword>
<dbReference type="EMBL" id="JAUSUL010000001">
    <property type="protein sequence ID" value="MDQ0314421.1"/>
    <property type="molecule type" value="Genomic_DNA"/>
</dbReference>
<comment type="subunit">
    <text evidence="9">The complex comprises the extracytoplasmic solute receptor protein and the two transmembrane proteins.</text>
</comment>
<keyword evidence="12" id="KW-1185">Reference proteome</keyword>
<evidence type="ECO:0000256" key="1">
    <source>
        <dbReference type="ARBA" id="ARBA00004429"/>
    </source>
</evidence>
<dbReference type="Proteomes" id="UP001229244">
    <property type="component" value="Unassembled WGS sequence"/>
</dbReference>
<name>A0AAE3VMI9_9HYPH</name>
<comment type="caution">
    <text evidence="11">The sequence shown here is derived from an EMBL/GenBank/DDBJ whole genome shotgun (WGS) entry which is preliminary data.</text>
</comment>
<feature type="transmembrane region" description="Helical" evidence="9">
    <location>
        <begin position="18"/>
        <end position="41"/>
    </location>
</feature>
<reference evidence="11" key="1">
    <citation type="submission" date="2023-07" db="EMBL/GenBank/DDBJ databases">
        <title>Genomic Encyclopedia of Type Strains, Phase IV (KMG-IV): sequencing the most valuable type-strain genomes for metagenomic binning, comparative biology and taxonomic classification.</title>
        <authorList>
            <person name="Goeker M."/>
        </authorList>
    </citation>
    <scope>NUCLEOTIDE SEQUENCE</scope>
    <source>
        <strain evidence="11">DSM 21202</strain>
    </source>
</reference>
<dbReference type="GO" id="GO:0022857">
    <property type="term" value="F:transmembrane transporter activity"/>
    <property type="evidence" value="ECO:0007669"/>
    <property type="project" value="UniProtKB-UniRule"/>
</dbReference>
<dbReference type="GO" id="GO:0005886">
    <property type="term" value="C:plasma membrane"/>
    <property type="evidence" value="ECO:0007669"/>
    <property type="project" value="UniProtKB-SubCell"/>
</dbReference>
<evidence type="ECO:0000256" key="2">
    <source>
        <dbReference type="ARBA" id="ARBA00022448"/>
    </source>
</evidence>
<feature type="transmembrane region" description="Helical" evidence="9">
    <location>
        <begin position="100"/>
        <end position="124"/>
    </location>
</feature>
<keyword evidence="6 9" id="KW-1133">Transmembrane helix</keyword>
<comment type="function">
    <text evidence="9">Part of the tripartite ATP-independent periplasmic (TRAP) transport system.</text>
</comment>
<accession>A0AAE3VMI9</accession>
<evidence type="ECO:0000256" key="9">
    <source>
        <dbReference type="RuleBase" id="RU369079"/>
    </source>
</evidence>
<dbReference type="InterPro" id="IPR055348">
    <property type="entry name" value="DctQ"/>
</dbReference>
<dbReference type="AlphaFoldDB" id="A0AAE3VMI9"/>
<evidence type="ECO:0000256" key="7">
    <source>
        <dbReference type="ARBA" id="ARBA00023136"/>
    </source>
</evidence>
<dbReference type="GO" id="GO:0015740">
    <property type="term" value="P:C4-dicarboxylate transport"/>
    <property type="evidence" value="ECO:0007669"/>
    <property type="project" value="TreeGrafter"/>
</dbReference>
<proteinExistence type="inferred from homology"/>
<keyword evidence="2 9" id="KW-0813">Transport</keyword>
<feature type="transmembrane region" description="Helical" evidence="9">
    <location>
        <begin position="147"/>
        <end position="173"/>
    </location>
</feature>
<keyword evidence="5 9" id="KW-0812">Transmembrane</keyword>
<organism evidence="11 12">
    <name type="scientific">Amorphus orientalis</name>
    <dbReference type="NCBI Taxonomy" id="649198"/>
    <lineage>
        <taxon>Bacteria</taxon>
        <taxon>Pseudomonadati</taxon>
        <taxon>Pseudomonadota</taxon>
        <taxon>Alphaproteobacteria</taxon>
        <taxon>Hyphomicrobiales</taxon>
        <taxon>Amorphaceae</taxon>
        <taxon>Amorphus</taxon>
    </lineage>
</organism>
<gene>
    <name evidence="11" type="ORF">J2S73_000858</name>
</gene>
<keyword evidence="3" id="KW-1003">Cell membrane</keyword>
<evidence type="ECO:0000259" key="10">
    <source>
        <dbReference type="Pfam" id="PF04290"/>
    </source>
</evidence>
<dbReference type="Pfam" id="PF04290">
    <property type="entry name" value="DctQ"/>
    <property type="match status" value="1"/>
</dbReference>
<feature type="domain" description="Tripartite ATP-independent periplasmic transporters DctQ component" evidence="10">
    <location>
        <begin position="37"/>
        <end position="170"/>
    </location>
</feature>
<dbReference type="RefSeq" id="WP_306884196.1">
    <property type="nucleotide sequence ID" value="NZ_JAUSUL010000001.1"/>
</dbReference>
<dbReference type="InterPro" id="IPR007387">
    <property type="entry name" value="TRAP_DctQ"/>
</dbReference>
<dbReference type="PANTHER" id="PTHR35011:SF10">
    <property type="entry name" value="TRAP TRANSPORTER SMALL PERMEASE PROTEIN"/>
    <property type="match status" value="1"/>
</dbReference>
<sequence>MASAPTTMDTREPALVRLLGLVMSLTNVVATTWILLLMVLIVADVVGRNAFLSPIAGVPEMVKYSIVGIVFLQVAHTHWKGQMIRSDGLLTLIAKSRPRIAAGFDLVAQLIGLGFTAALAWAVWPKVVRAFERGEMEGVSGHFTLPVWPFLAIIVAGSVLLSLSFLLSALIAARRLRHPE</sequence>
<evidence type="ECO:0000256" key="3">
    <source>
        <dbReference type="ARBA" id="ARBA00022475"/>
    </source>
</evidence>
<keyword evidence="4 9" id="KW-0997">Cell inner membrane</keyword>
<evidence type="ECO:0000313" key="12">
    <source>
        <dbReference type="Proteomes" id="UP001229244"/>
    </source>
</evidence>
<evidence type="ECO:0000256" key="4">
    <source>
        <dbReference type="ARBA" id="ARBA00022519"/>
    </source>
</evidence>
<evidence type="ECO:0000313" key="11">
    <source>
        <dbReference type="EMBL" id="MDQ0314421.1"/>
    </source>
</evidence>
<feature type="transmembrane region" description="Helical" evidence="9">
    <location>
        <begin position="61"/>
        <end position="79"/>
    </location>
</feature>
<evidence type="ECO:0000256" key="5">
    <source>
        <dbReference type="ARBA" id="ARBA00022692"/>
    </source>
</evidence>